<accession>V9IIN6</accession>
<evidence type="ECO:0000313" key="2">
    <source>
        <dbReference type="EMBL" id="AEY60174.1"/>
    </source>
</evidence>
<sequence length="131" mass="14893">MNLNDKCDIIDKAKRLSLREHSFENQSHSPNVVDSIIPKSNKKTELEQSTNIQESKLDAIDLSTKFFAKESRRGRRNTKIINDPLGLLSVDLLSNQNLELMTNENVSTKNSVIQNMKTEKDLPEWLGGPKN</sequence>
<reference evidence="2" key="1">
    <citation type="submission" date="2011-11" db="EMBL/GenBank/DDBJ databases">
        <title>Decoding the brain transcriptome of the Eastern honeybee (Apis cerana) based on pyrosequencing.</title>
        <authorList>
            <person name="Sun L."/>
            <person name="Zheng H."/>
            <person name="Wang Y."/>
            <person name="Xie X."/>
            <person name="Zhu Y."/>
            <person name="Gu W."/>
            <person name="Wang S."/>
        </authorList>
    </citation>
    <scope>NUCLEOTIDE SEQUENCE</scope>
    <source>
        <tissue evidence="2">Brain</tissue>
    </source>
</reference>
<organism evidence="2">
    <name type="scientific">Apis cerana</name>
    <name type="common">Indian honeybee</name>
    <dbReference type="NCBI Taxonomy" id="7461"/>
    <lineage>
        <taxon>Eukaryota</taxon>
        <taxon>Metazoa</taxon>
        <taxon>Ecdysozoa</taxon>
        <taxon>Arthropoda</taxon>
        <taxon>Hexapoda</taxon>
        <taxon>Insecta</taxon>
        <taxon>Pterygota</taxon>
        <taxon>Neoptera</taxon>
        <taxon>Endopterygota</taxon>
        <taxon>Hymenoptera</taxon>
        <taxon>Apocrita</taxon>
        <taxon>Aculeata</taxon>
        <taxon>Apoidea</taxon>
        <taxon>Anthophila</taxon>
        <taxon>Apidae</taxon>
        <taxon>Apis</taxon>
    </lineage>
</organism>
<protein>
    <submittedName>
        <fullName evidence="2">Uncharacterized protein</fullName>
    </submittedName>
</protein>
<evidence type="ECO:0000256" key="1">
    <source>
        <dbReference type="SAM" id="MobiDB-lite"/>
    </source>
</evidence>
<dbReference type="EMBL" id="JR046322">
    <property type="protein sequence ID" value="AEY60174.1"/>
    <property type="molecule type" value="mRNA"/>
</dbReference>
<proteinExistence type="evidence at transcript level"/>
<dbReference type="AlphaFoldDB" id="V9IIN6"/>
<feature type="region of interest" description="Disordered" evidence="1">
    <location>
        <begin position="22"/>
        <end position="50"/>
    </location>
</feature>
<gene>
    <name evidence="2" type="ORF">ACCB07543</name>
</gene>
<name>V9IIN6_APICE</name>